<evidence type="ECO:0000256" key="1">
    <source>
        <dbReference type="ARBA" id="ARBA00022448"/>
    </source>
</evidence>
<evidence type="ECO:0000256" key="3">
    <source>
        <dbReference type="ARBA" id="ARBA00022840"/>
    </source>
</evidence>
<organism evidence="5 6">
    <name type="scientific">Catonella massiliensis</name>
    <dbReference type="NCBI Taxonomy" id="2799636"/>
    <lineage>
        <taxon>Bacteria</taxon>
        <taxon>Bacillati</taxon>
        <taxon>Bacillota</taxon>
        <taxon>Clostridia</taxon>
        <taxon>Lachnospirales</taxon>
        <taxon>Lachnospiraceae</taxon>
        <taxon>Catonella</taxon>
    </lineage>
</organism>
<evidence type="ECO:0000256" key="2">
    <source>
        <dbReference type="ARBA" id="ARBA00022741"/>
    </source>
</evidence>
<accession>A0ABS1IXI6</accession>
<dbReference type="PANTHER" id="PTHR24220:SF662">
    <property type="entry name" value="ABC TRANSPORTER ATP-BINDING PROTEIN"/>
    <property type="match status" value="1"/>
</dbReference>
<name>A0ABS1IXI6_9FIRM</name>
<dbReference type="InterPro" id="IPR015854">
    <property type="entry name" value="ABC_transpr_LolD-like"/>
</dbReference>
<dbReference type="Pfam" id="PF00005">
    <property type="entry name" value="ABC_tran"/>
    <property type="match status" value="1"/>
</dbReference>
<keyword evidence="1" id="KW-0813">Transport</keyword>
<feature type="domain" description="ABC transporter" evidence="4">
    <location>
        <begin position="3"/>
        <end position="234"/>
    </location>
</feature>
<comment type="caution">
    <text evidence="5">The sequence shown here is derived from an EMBL/GenBank/DDBJ whole genome shotgun (WGS) entry which is preliminary data.</text>
</comment>
<keyword evidence="3 5" id="KW-0067">ATP-binding</keyword>
<dbReference type="RefSeq" id="WP_208428116.1">
    <property type="nucleotide sequence ID" value="NZ_JAEPRJ010000001.1"/>
</dbReference>
<sequence length="236" mass="26074">MKLTANKISKWFLRERGGSNKFFALGENDFSLNEGELVVLYGQSGSGKSTLLNILTGLLTPSTGTVVVGDTDLHKLDDVSLSKFRNKHFGIVLQGQSAINTLTVLENVLLPYNLYGNGAKDKEELRKAQERAKALLKETGIEELASVMPTELSGGELRRMAISRALINEPEFILADEPTSDLDDENTETVLKIFKRLAESGKSVLVITHDKDVFKYADKIFEMKLGIILDKDKILG</sequence>
<dbReference type="Proteomes" id="UP000604730">
    <property type="component" value="Unassembled WGS sequence"/>
</dbReference>
<dbReference type="InterPro" id="IPR027417">
    <property type="entry name" value="P-loop_NTPase"/>
</dbReference>
<dbReference type="EMBL" id="JAEPRJ010000001">
    <property type="protein sequence ID" value="MBK5896552.1"/>
    <property type="molecule type" value="Genomic_DNA"/>
</dbReference>
<keyword evidence="6" id="KW-1185">Reference proteome</keyword>
<evidence type="ECO:0000313" key="5">
    <source>
        <dbReference type="EMBL" id="MBK5896552.1"/>
    </source>
</evidence>
<gene>
    <name evidence="5" type="ORF">JJN12_01960</name>
</gene>
<dbReference type="PROSITE" id="PS00211">
    <property type="entry name" value="ABC_TRANSPORTER_1"/>
    <property type="match status" value="1"/>
</dbReference>
<dbReference type="CDD" id="cd03255">
    <property type="entry name" value="ABC_MJ0796_LolCDE_FtsE"/>
    <property type="match status" value="1"/>
</dbReference>
<dbReference type="SMART" id="SM00382">
    <property type="entry name" value="AAA"/>
    <property type="match status" value="1"/>
</dbReference>
<dbReference type="Gene3D" id="3.40.50.300">
    <property type="entry name" value="P-loop containing nucleotide triphosphate hydrolases"/>
    <property type="match status" value="1"/>
</dbReference>
<dbReference type="SUPFAM" id="SSF52540">
    <property type="entry name" value="P-loop containing nucleoside triphosphate hydrolases"/>
    <property type="match status" value="1"/>
</dbReference>
<dbReference type="InterPro" id="IPR017871">
    <property type="entry name" value="ABC_transporter-like_CS"/>
</dbReference>
<dbReference type="InterPro" id="IPR003439">
    <property type="entry name" value="ABC_transporter-like_ATP-bd"/>
</dbReference>
<evidence type="ECO:0000313" key="6">
    <source>
        <dbReference type="Proteomes" id="UP000604730"/>
    </source>
</evidence>
<evidence type="ECO:0000259" key="4">
    <source>
        <dbReference type="PROSITE" id="PS50893"/>
    </source>
</evidence>
<dbReference type="InterPro" id="IPR017911">
    <property type="entry name" value="MacB-like_ATP-bd"/>
</dbReference>
<protein>
    <submittedName>
        <fullName evidence="5">ABC transporter ATP-binding protein</fullName>
    </submittedName>
</protein>
<reference evidence="5 6" key="1">
    <citation type="submission" date="2021-01" db="EMBL/GenBank/DDBJ databases">
        <title>Isolation and description of Catonella massiliensis sp. nov., a novel Catonella species, isolated from a stable periodontitis subject.</title>
        <authorList>
            <person name="Antezack A."/>
            <person name="Boxberger M."/>
            <person name="La Scola B."/>
            <person name="Monnet-Corti V."/>
        </authorList>
    </citation>
    <scope>NUCLEOTIDE SEQUENCE [LARGE SCALE GENOMIC DNA]</scope>
    <source>
        <strain evidence="5 6">Marseille-Q4567</strain>
    </source>
</reference>
<dbReference type="PROSITE" id="PS50893">
    <property type="entry name" value="ABC_TRANSPORTER_2"/>
    <property type="match status" value="1"/>
</dbReference>
<keyword evidence="2" id="KW-0547">Nucleotide-binding</keyword>
<dbReference type="PANTHER" id="PTHR24220">
    <property type="entry name" value="IMPORT ATP-BINDING PROTEIN"/>
    <property type="match status" value="1"/>
</dbReference>
<dbReference type="GO" id="GO:0005524">
    <property type="term" value="F:ATP binding"/>
    <property type="evidence" value="ECO:0007669"/>
    <property type="project" value="UniProtKB-KW"/>
</dbReference>
<dbReference type="InterPro" id="IPR003593">
    <property type="entry name" value="AAA+_ATPase"/>
</dbReference>
<proteinExistence type="predicted"/>